<dbReference type="PANTHER" id="PTHR43781">
    <property type="entry name" value="SACCHAROPINE DEHYDROGENASE"/>
    <property type="match status" value="1"/>
</dbReference>
<dbReference type="KEGG" id="parq:DSM112329_02051"/>
<evidence type="ECO:0000313" key="2">
    <source>
        <dbReference type="EMBL" id="XAY05206.1"/>
    </source>
</evidence>
<dbReference type="InterPro" id="IPR005097">
    <property type="entry name" value="Sacchrp_dh_NADP-bd"/>
</dbReference>
<sequence length="381" mass="39561">MTRIDPPSSDASKGPQAPVVVYGATGYTGKLVTAEFARRGVPMVLAGRSAEKLTAAAALAGPLVRNTIVASLSDHDALCRVAGAGTVLANCAGPFAHTGGPVLRACAAAGTHYLDTTGEQGWIHRAFEDHDDELRRADVAAVPGMGLDFAPGDLLAHLVGVAVEPCTRIVIAYHLEGFGMTRGTQRSLLEAMGGRDIGFVDGDWATGAGARPVREFMTFPGAIGRQRVARYPAGEVVTVPRHVRTGEMVLRISGASVMPRASWVLPVTAPLLPSLLRTPAKGLLDRVIGRLPEGPSEDARRAVRWTITAEATGQDGRVARGIVSGPDVYGLTAVTIADGAAALGAENFAGRGVLAPAQALDPATTLDALAEFGVEWSVDAR</sequence>
<dbReference type="InterPro" id="IPR036291">
    <property type="entry name" value="NAD(P)-bd_dom_sf"/>
</dbReference>
<gene>
    <name evidence="2" type="ORF">DSM112329_02051</name>
</gene>
<dbReference type="AlphaFoldDB" id="A0AAU7AU39"/>
<dbReference type="EMBL" id="CP114014">
    <property type="protein sequence ID" value="XAY05206.1"/>
    <property type="molecule type" value="Genomic_DNA"/>
</dbReference>
<reference evidence="2" key="1">
    <citation type="submission" date="2022-12" db="EMBL/GenBank/DDBJ databases">
        <title>Paraconexibacter alkalitolerans sp. nov. and Baekduia alba sp. nov., isolated from soil and emended description of the genera Paraconexibacter (Chun et al., 2020) and Baekduia (An et al., 2020).</title>
        <authorList>
            <person name="Vieira S."/>
            <person name="Huber K.J."/>
            <person name="Geppert A."/>
            <person name="Wolf J."/>
            <person name="Neumann-Schaal M."/>
            <person name="Muesken M."/>
            <person name="Overmann J."/>
        </authorList>
    </citation>
    <scope>NUCLEOTIDE SEQUENCE</scope>
    <source>
        <strain evidence="2">AEG42_29</strain>
    </source>
</reference>
<evidence type="ECO:0000259" key="1">
    <source>
        <dbReference type="Pfam" id="PF03435"/>
    </source>
</evidence>
<dbReference type="PANTHER" id="PTHR43781:SF1">
    <property type="entry name" value="SACCHAROPINE DEHYDROGENASE"/>
    <property type="match status" value="1"/>
</dbReference>
<dbReference type="SUPFAM" id="SSF51735">
    <property type="entry name" value="NAD(P)-binding Rossmann-fold domains"/>
    <property type="match status" value="1"/>
</dbReference>
<dbReference type="RefSeq" id="WP_354701723.1">
    <property type="nucleotide sequence ID" value="NZ_CP114014.1"/>
</dbReference>
<name>A0AAU7AU39_9ACTN</name>
<protein>
    <recommendedName>
        <fullName evidence="1">Saccharopine dehydrogenase NADP binding domain-containing protein</fullName>
    </recommendedName>
</protein>
<dbReference type="Pfam" id="PF03435">
    <property type="entry name" value="Sacchrp_dh_NADP"/>
    <property type="match status" value="1"/>
</dbReference>
<feature type="domain" description="Saccharopine dehydrogenase NADP binding" evidence="1">
    <location>
        <begin position="19"/>
        <end position="141"/>
    </location>
</feature>
<dbReference type="Gene3D" id="3.40.50.720">
    <property type="entry name" value="NAD(P)-binding Rossmann-like Domain"/>
    <property type="match status" value="1"/>
</dbReference>
<proteinExistence type="predicted"/>
<organism evidence="2">
    <name type="scientific">Paraconexibacter sp. AEG42_29</name>
    <dbReference type="NCBI Taxonomy" id="2997339"/>
    <lineage>
        <taxon>Bacteria</taxon>
        <taxon>Bacillati</taxon>
        <taxon>Actinomycetota</taxon>
        <taxon>Thermoleophilia</taxon>
        <taxon>Solirubrobacterales</taxon>
        <taxon>Paraconexibacteraceae</taxon>
        <taxon>Paraconexibacter</taxon>
    </lineage>
</organism>
<accession>A0AAU7AU39</accession>